<evidence type="ECO:0000259" key="1">
    <source>
        <dbReference type="Pfam" id="PF06985"/>
    </source>
</evidence>
<name>W3X6B1_PESFW</name>
<dbReference type="EMBL" id="KI912112">
    <property type="protein sequence ID" value="ETS81653.1"/>
    <property type="molecule type" value="Genomic_DNA"/>
</dbReference>
<dbReference type="GeneID" id="19271668"/>
<dbReference type="Proteomes" id="UP000030651">
    <property type="component" value="Unassembled WGS sequence"/>
</dbReference>
<dbReference type="eggNOG" id="ENOG502SICY">
    <property type="taxonomic scope" value="Eukaryota"/>
</dbReference>
<evidence type="ECO:0000313" key="2">
    <source>
        <dbReference type="EMBL" id="ETS81653.1"/>
    </source>
</evidence>
<dbReference type="PANTHER" id="PTHR33112:SF13">
    <property type="entry name" value="HETEROKARYON INCOMPATIBILITY DOMAIN-CONTAINING PROTEIN"/>
    <property type="match status" value="1"/>
</dbReference>
<dbReference type="Pfam" id="PF06985">
    <property type="entry name" value="HET"/>
    <property type="match status" value="1"/>
</dbReference>
<keyword evidence="3" id="KW-1185">Reference proteome</keyword>
<evidence type="ECO:0000313" key="3">
    <source>
        <dbReference type="Proteomes" id="UP000030651"/>
    </source>
</evidence>
<organism evidence="2 3">
    <name type="scientific">Pestalotiopsis fici (strain W106-1 / CGMCC3.15140)</name>
    <dbReference type="NCBI Taxonomy" id="1229662"/>
    <lineage>
        <taxon>Eukaryota</taxon>
        <taxon>Fungi</taxon>
        <taxon>Dikarya</taxon>
        <taxon>Ascomycota</taxon>
        <taxon>Pezizomycotina</taxon>
        <taxon>Sordariomycetes</taxon>
        <taxon>Xylariomycetidae</taxon>
        <taxon>Amphisphaeriales</taxon>
        <taxon>Sporocadaceae</taxon>
        <taxon>Pestalotiopsis</taxon>
    </lineage>
</organism>
<dbReference type="InParanoid" id="W3X6B1"/>
<reference evidence="3" key="1">
    <citation type="journal article" date="2015" name="BMC Genomics">
        <title>Genomic and transcriptomic analysis of the endophytic fungus Pestalotiopsis fici reveals its lifestyle and high potential for synthesis of natural products.</title>
        <authorList>
            <person name="Wang X."/>
            <person name="Zhang X."/>
            <person name="Liu L."/>
            <person name="Xiang M."/>
            <person name="Wang W."/>
            <person name="Sun X."/>
            <person name="Che Y."/>
            <person name="Guo L."/>
            <person name="Liu G."/>
            <person name="Guo L."/>
            <person name="Wang C."/>
            <person name="Yin W.B."/>
            <person name="Stadler M."/>
            <person name="Zhang X."/>
            <person name="Liu X."/>
        </authorList>
    </citation>
    <scope>NUCLEOTIDE SEQUENCE [LARGE SCALE GENOMIC DNA]</scope>
    <source>
        <strain evidence="3">W106-1 / CGMCC3.15140</strain>
    </source>
</reference>
<sequence length="401" mass="45757">MRRIGWDLLPNTFRDAIEVTRELKVQFLWIDSLCIIQDDEDDWKEESSKMASVYRNSYLTICATAGESDDAGLWHRLPTGTSTKVIIQHTAKQYEVYFRKVGVTRFLHTDSESGIHLREIGLFSPLITRGWTLQERLLSPRLLHYGHGDSLYMAGTKRFSNVVRNMQTSSYHDEVENCWRLLVEHYSTLRLTLSKDVLPAVSALANICSAARPGDRYLVGLWERSIIDDMCWRKIDVLTNRPDTWRAPSWSWASITGQIGYFSASIVNKAYSRLIRASTQLAGSDPMGEVLSASVVLKGPVREAIITDVYPRHFQVVTRLASVDCYADSWTDFRKGLIEFGAAIFCLRLRSHFASDLIMILVEVDGKPNVYQRVGIVGVKTDEADQYWFGDDIQDREIEIV</sequence>
<dbReference type="RefSeq" id="XP_007833427.1">
    <property type="nucleotide sequence ID" value="XM_007835236.1"/>
</dbReference>
<dbReference type="OMA" id="NECEATH"/>
<dbReference type="KEGG" id="pfy:PFICI_06655"/>
<dbReference type="HOGENOM" id="CLU_002639_5_6_1"/>
<dbReference type="STRING" id="1229662.W3X6B1"/>
<feature type="domain" description="Heterokaryon incompatibility" evidence="1">
    <location>
        <begin position="8"/>
        <end position="135"/>
    </location>
</feature>
<dbReference type="InterPro" id="IPR010730">
    <property type="entry name" value="HET"/>
</dbReference>
<dbReference type="AlphaFoldDB" id="W3X6B1"/>
<gene>
    <name evidence="2" type="ORF">PFICI_06655</name>
</gene>
<protein>
    <recommendedName>
        <fullName evidence="1">Heterokaryon incompatibility domain-containing protein</fullName>
    </recommendedName>
</protein>
<accession>W3X6B1</accession>
<dbReference type="OrthoDB" id="5347061at2759"/>
<proteinExistence type="predicted"/>
<dbReference type="PANTHER" id="PTHR33112">
    <property type="entry name" value="DOMAIN PROTEIN, PUTATIVE-RELATED"/>
    <property type="match status" value="1"/>
</dbReference>